<dbReference type="AlphaFoldDB" id="A0A4P6V0B9"/>
<dbReference type="RefSeq" id="WP_131616456.1">
    <property type="nucleotide sequence ID" value="NZ_CP036532.1"/>
</dbReference>
<dbReference type="KEGG" id="rpod:E0E05_09310"/>
<name>A0A4P6V0B9_9HYPH</name>
<proteinExistence type="predicted"/>
<dbReference type="EMBL" id="CP036532">
    <property type="protein sequence ID" value="QBK30772.1"/>
    <property type="molecule type" value="Genomic_DNA"/>
</dbReference>
<gene>
    <name evidence="1" type="ORF">E0E05_09310</name>
</gene>
<protein>
    <submittedName>
        <fullName evidence="1">Uncharacterized protein</fullName>
    </submittedName>
</protein>
<evidence type="ECO:0000313" key="2">
    <source>
        <dbReference type="Proteomes" id="UP000293719"/>
    </source>
</evidence>
<dbReference type="OrthoDB" id="7905691at2"/>
<dbReference type="Proteomes" id="UP000293719">
    <property type="component" value="Chromosome"/>
</dbReference>
<dbReference type="GeneID" id="90767492"/>
<reference evidence="1 2" key="1">
    <citation type="journal article" date="2017" name="Int. J. Syst. Evol. Microbiol.">
        <title>Roseitalea porphyridii gen. nov., sp. nov., isolated from a red alga, and reclassification of Hoeflea suaedae Chung et al. 2013 as Pseudohoeflea suaedae gen. nov., comb. nov.</title>
        <authorList>
            <person name="Hyeon J.W."/>
            <person name="Jeong S.E."/>
            <person name="Baek K."/>
            <person name="Jeon C.O."/>
        </authorList>
    </citation>
    <scope>NUCLEOTIDE SEQUENCE [LARGE SCALE GENOMIC DNA]</scope>
    <source>
        <strain evidence="1 2">MA7-20</strain>
    </source>
</reference>
<sequence length="229" mass="24885">MSAYYLIVREDRVEMLTDGAVYREDGTLIDIQCKSLPVGDLPLAITGRGEMAALEAMEAALRVVGASGSVDRVIAYLQAMLGDERRREQLGRYEHELILAGVSDAGTPFAMMYTTHAAYADMHPFTLYDIGPEYGGGPAIDPAKLPFTPDDFVAAGNDAMRRFGADIVEAMRRQKAPNPAKPDLPEIYGIGGHCDLTTVTADGVEIERLRTWPDQIGEKIEPAVAVLVN</sequence>
<organism evidence="1 2">
    <name type="scientific">Roseitalea porphyridii</name>
    <dbReference type="NCBI Taxonomy" id="1852022"/>
    <lineage>
        <taxon>Bacteria</taxon>
        <taxon>Pseudomonadati</taxon>
        <taxon>Pseudomonadota</taxon>
        <taxon>Alphaproteobacteria</taxon>
        <taxon>Hyphomicrobiales</taxon>
        <taxon>Ahrensiaceae</taxon>
        <taxon>Roseitalea</taxon>
    </lineage>
</organism>
<accession>A0A4P6V0B9</accession>
<keyword evidence="2" id="KW-1185">Reference proteome</keyword>
<evidence type="ECO:0000313" key="1">
    <source>
        <dbReference type="EMBL" id="QBK30772.1"/>
    </source>
</evidence>